<sequence>MDQKVYDTYVSILKSELVPALGCTEPIAIAYASAKARDVLSEMPERLELWCSGNIIKNVKGVVVPNSGGLYGIDVAGILGLVGGNPNKELEVLESVTQADIDRTKELLQEDFCSCHLVENVENLFIIAKVFKGKHSAEVEIANRHTNITRIVKDGEEWDVGKHAELAPHQAVKLDKSLLNVKDILEFADCVKIDDVREVLDRQIEMNSAISKEGLSGDYGAEVGKTLLKYYGNDVKIRARAAAAAGSDARMGGCSLPVVINSGSGNQGMTVSLPVIEYAKELGVSHEKLYRALAVSNLISIHQKKYIGSLSAYCGAVSAACGSGAAITYLYGGDLDDVSMTITNTIANVGGIVCDGAKSSCAAKIASAVDAAVMAHCMTENSKTFHAGEGLVKDDVEGTIESLGRVGREGMKATDIEILNIMIEK</sequence>
<comment type="similarity">
    <text evidence="1">Belongs to the UPF0597 family.</text>
</comment>
<dbReference type="PANTHER" id="PTHR30501:SF2">
    <property type="entry name" value="UPF0597 PROTEIN YHAM"/>
    <property type="match status" value="1"/>
</dbReference>
<name>A0A845SQZ0_9FIRM</name>
<dbReference type="InterPro" id="IPR021144">
    <property type="entry name" value="UPF0597"/>
</dbReference>
<dbReference type="InterPro" id="IPR005130">
    <property type="entry name" value="Ser_deHydtase-like_asu"/>
</dbReference>
<proteinExistence type="inferred from homology"/>
<dbReference type="GO" id="GO:0080146">
    <property type="term" value="F:L-cysteine desulfhydrase activity"/>
    <property type="evidence" value="ECO:0007669"/>
    <property type="project" value="TreeGrafter"/>
</dbReference>
<dbReference type="HAMAP" id="MF_01845">
    <property type="entry name" value="UPF0597"/>
    <property type="match status" value="1"/>
</dbReference>
<accession>A0A845SQZ0</accession>
<feature type="domain" description="Serine dehydratase-like alpha subunit" evidence="2">
    <location>
        <begin position="88"/>
        <end position="420"/>
    </location>
</feature>
<dbReference type="GO" id="GO:0019450">
    <property type="term" value="P:L-cysteine catabolic process to pyruvate"/>
    <property type="evidence" value="ECO:0007669"/>
    <property type="project" value="TreeGrafter"/>
</dbReference>
<dbReference type="Pfam" id="PF03313">
    <property type="entry name" value="SDH_alpha"/>
    <property type="match status" value="1"/>
</dbReference>
<organism evidence="3 4">
    <name type="scientific">Anaerotruncus colihominis</name>
    <dbReference type="NCBI Taxonomy" id="169435"/>
    <lineage>
        <taxon>Bacteria</taxon>
        <taxon>Bacillati</taxon>
        <taxon>Bacillota</taxon>
        <taxon>Clostridia</taxon>
        <taxon>Eubacteriales</taxon>
        <taxon>Oscillospiraceae</taxon>
        <taxon>Anaerotruncus</taxon>
    </lineage>
</organism>
<protein>
    <recommendedName>
        <fullName evidence="1">UPF0597 protein FMM72_06555</fullName>
    </recommendedName>
</protein>
<dbReference type="AlphaFoldDB" id="A0A845SQZ0"/>
<dbReference type="PANTHER" id="PTHR30501">
    <property type="entry name" value="UPF0597 PROTEIN YHAM"/>
    <property type="match status" value="1"/>
</dbReference>
<evidence type="ECO:0000313" key="3">
    <source>
        <dbReference type="EMBL" id="NDO38916.1"/>
    </source>
</evidence>
<gene>
    <name evidence="3" type="ORF">FMM72_06555</name>
</gene>
<dbReference type="EMBL" id="VIQT01000009">
    <property type="protein sequence ID" value="NDO38916.1"/>
    <property type="molecule type" value="Genomic_DNA"/>
</dbReference>
<dbReference type="RefSeq" id="WP_162220923.1">
    <property type="nucleotide sequence ID" value="NZ_JANJZM010000009.1"/>
</dbReference>
<dbReference type="PIRSF" id="PIRSF006054">
    <property type="entry name" value="UCP006054"/>
    <property type="match status" value="1"/>
</dbReference>
<comment type="caution">
    <text evidence="3">The sequence shown here is derived from an EMBL/GenBank/DDBJ whole genome shotgun (WGS) entry which is preliminary data.</text>
</comment>
<reference evidence="3 4" key="1">
    <citation type="submission" date="2019-06" db="EMBL/GenBank/DDBJ databases">
        <title>Draft genome sequences of 15 bacterial species constituting the stable defined intestinal microbiota of the GM15 gnotobiotic mouse model.</title>
        <authorList>
            <person name="Elie C."/>
            <person name="Mathieu A."/>
            <person name="Saliou A."/>
            <person name="Darnaud M."/>
            <person name="Leulier F."/>
            <person name="Tamellini A."/>
        </authorList>
    </citation>
    <scope>NUCLEOTIDE SEQUENCE [LARGE SCALE GENOMIC DNA]</scope>
    <source>
        <strain evidence="3 4">JM4-15</strain>
    </source>
</reference>
<evidence type="ECO:0000313" key="4">
    <source>
        <dbReference type="Proteomes" id="UP000462501"/>
    </source>
</evidence>
<dbReference type="Proteomes" id="UP000462501">
    <property type="component" value="Unassembled WGS sequence"/>
</dbReference>
<evidence type="ECO:0000256" key="1">
    <source>
        <dbReference type="HAMAP-Rule" id="MF_01845"/>
    </source>
</evidence>
<evidence type="ECO:0000259" key="2">
    <source>
        <dbReference type="Pfam" id="PF03313"/>
    </source>
</evidence>